<evidence type="ECO:0000256" key="4">
    <source>
        <dbReference type="SAM" id="Phobius"/>
    </source>
</evidence>
<evidence type="ECO:0000256" key="2">
    <source>
        <dbReference type="ARBA" id="ARBA00023125"/>
    </source>
</evidence>
<evidence type="ECO:0000313" key="6">
    <source>
        <dbReference type="EMBL" id="MBB3775401.1"/>
    </source>
</evidence>
<dbReference type="SUPFAM" id="SSF46689">
    <property type="entry name" value="Homeodomain-like"/>
    <property type="match status" value="1"/>
</dbReference>
<accession>A0A6I4ULJ2</accession>
<organism evidence="7 8">
    <name type="scientific">Erythrobacter ramosus</name>
    <dbReference type="NCBI Taxonomy" id="35811"/>
    <lineage>
        <taxon>Bacteria</taxon>
        <taxon>Pseudomonadati</taxon>
        <taxon>Pseudomonadota</taxon>
        <taxon>Alphaproteobacteria</taxon>
        <taxon>Sphingomonadales</taxon>
        <taxon>Erythrobacteraceae</taxon>
        <taxon>Erythrobacter/Porphyrobacter group</taxon>
        <taxon>Erythrobacter</taxon>
    </lineage>
</organism>
<feature type="transmembrane region" description="Helical" evidence="4">
    <location>
        <begin position="93"/>
        <end position="113"/>
    </location>
</feature>
<feature type="transmembrane region" description="Helical" evidence="4">
    <location>
        <begin position="62"/>
        <end position="81"/>
    </location>
</feature>
<dbReference type="EMBL" id="WTYB01000002">
    <property type="protein sequence ID" value="MXP39488.1"/>
    <property type="molecule type" value="Genomic_DNA"/>
</dbReference>
<evidence type="ECO:0000256" key="3">
    <source>
        <dbReference type="ARBA" id="ARBA00023163"/>
    </source>
</evidence>
<dbReference type="InterPro" id="IPR020449">
    <property type="entry name" value="Tscrpt_reg_AraC-type_HTH"/>
</dbReference>
<dbReference type="GO" id="GO:0003700">
    <property type="term" value="F:DNA-binding transcription factor activity"/>
    <property type="evidence" value="ECO:0007669"/>
    <property type="project" value="InterPro"/>
</dbReference>
<reference evidence="7 8" key="1">
    <citation type="submission" date="2019-12" db="EMBL/GenBank/DDBJ databases">
        <title>Genomic-based taxomic classification of the family Erythrobacteraceae.</title>
        <authorList>
            <person name="Xu L."/>
        </authorList>
    </citation>
    <scope>NUCLEOTIDE SEQUENCE [LARGE SCALE GENOMIC DNA]</scope>
    <source>
        <strain evidence="7 8">JCM 10282</strain>
    </source>
</reference>
<keyword evidence="4" id="KW-1133">Transmembrane helix</keyword>
<name>A0A6I4ULJ2_9SPHN</name>
<dbReference type="Gene3D" id="1.10.10.60">
    <property type="entry name" value="Homeodomain-like"/>
    <property type="match status" value="1"/>
</dbReference>
<dbReference type="OrthoDB" id="5492415at2"/>
<sequence length="348" mass="37850">MTAFEQVDQMARGGSIALLALWSWILIRDHWRDVPARLAVAMNAAICSYLLVTAGWYGERNIVGLAFALGAGTTPGLFWLFSKAWFNDEKQVAPISALLVGLSVVNTLVVQLTFPTGGIANTISAVLFRVSMLGFAAAALWEVWRSREGDLVERRRRIRPLLVCVVAIYVIVIAIVEMGSSRGLPRGSLQQVVASGSLFGVFGFCAVLLRMRQADMFGAAEVSGTPAKPPPNPGDDPLSTRLLQFMADHLPHRDETLSIAKLAALLGEQEYRLRRTINRQLGHRNFAAFLNGYRLAEVKAALADPAQKDVPIITIALDAGFGSLGPFNRAFREAEGMTPSEFRARAAG</sequence>
<keyword evidence="3" id="KW-0804">Transcription</keyword>
<dbReference type="Proteomes" id="UP000548685">
    <property type="component" value="Unassembled WGS sequence"/>
</dbReference>
<protein>
    <submittedName>
        <fullName evidence="6">AraC-like DNA-binding protein</fullName>
    </submittedName>
    <submittedName>
        <fullName evidence="7">Helix-turn-helix domain-containing protein</fullName>
    </submittedName>
</protein>
<dbReference type="GO" id="GO:0043565">
    <property type="term" value="F:sequence-specific DNA binding"/>
    <property type="evidence" value="ECO:0007669"/>
    <property type="project" value="InterPro"/>
</dbReference>
<dbReference type="SMART" id="SM00342">
    <property type="entry name" value="HTH_ARAC"/>
    <property type="match status" value="1"/>
</dbReference>
<gene>
    <name evidence="6" type="ORF">FHS52_001370</name>
    <name evidence="7" type="ORF">GRI59_12820</name>
</gene>
<evidence type="ECO:0000313" key="7">
    <source>
        <dbReference type="EMBL" id="MXP39488.1"/>
    </source>
</evidence>
<dbReference type="RefSeq" id="WP_160761517.1">
    <property type="nucleotide sequence ID" value="NZ_BAAADZ010000010.1"/>
</dbReference>
<keyword evidence="9" id="KW-1185">Reference proteome</keyword>
<keyword evidence="4" id="KW-0472">Membrane</keyword>
<dbReference type="EMBL" id="JACICE010000002">
    <property type="protein sequence ID" value="MBB3775401.1"/>
    <property type="molecule type" value="Genomic_DNA"/>
</dbReference>
<dbReference type="InterPro" id="IPR009057">
    <property type="entry name" value="Homeodomain-like_sf"/>
</dbReference>
<evidence type="ECO:0000313" key="8">
    <source>
        <dbReference type="Proteomes" id="UP000430021"/>
    </source>
</evidence>
<dbReference type="Pfam" id="PF12833">
    <property type="entry name" value="HTH_18"/>
    <property type="match status" value="1"/>
</dbReference>
<proteinExistence type="predicted"/>
<dbReference type="Proteomes" id="UP000430021">
    <property type="component" value="Unassembled WGS sequence"/>
</dbReference>
<reference evidence="6 9" key="2">
    <citation type="submission" date="2020-08" db="EMBL/GenBank/DDBJ databases">
        <title>Genomic Encyclopedia of Type Strains, Phase IV (KMG-IV): sequencing the most valuable type-strain genomes for metagenomic binning, comparative biology and taxonomic classification.</title>
        <authorList>
            <person name="Goeker M."/>
        </authorList>
    </citation>
    <scope>NUCLEOTIDE SEQUENCE [LARGE SCALE GENOMIC DNA]</scope>
    <source>
        <strain evidence="6 9">DSM 8510</strain>
    </source>
</reference>
<keyword evidence="2" id="KW-0238">DNA-binding</keyword>
<comment type="caution">
    <text evidence="7">The sequence shown here is derived from an EMBL/GenBank/DDBJ whole genome shotgun (WGS) entry which is preliminary data.</text>
</comment>
<evidence type="ECO:0000259" key="5">
    <source>
        <dbReference type="PROSITE" id="PS01124"/>
    </source>
</evidence>
<feature type="transmembrane region" description="Helical" evidence="4">
    <location>
        <begin position="161"/>
        <end position="180"/>
    </location>
</feature>
<dbReference type="PRINTS" id="PR00032">
    <property type="entry name" value="HTHARAC"/>
</dbReference>
<feature type="transmembrane region" description="Helical" evidence="4">
    <location>
        <begin position="12"/>
        <end position="31"/>
    </location>
</feature>
<evidence type="ECO:0000256" key="1">
    <source>
        <dbReference type="ARBA" id="ARBA00023015"/>
    </source>
</evidence>
<evidence type="ECO:0000313" key="9">
    <source>
        <dbReference type="Proteomes" id="UP000548685"/>
    </source>
</evidence>
<keyword evidence="1" id="KW-0805">Transcription regulation</keyword>
<dbReference type="PANTHER" id="PTHR43280:SF29">
    <property type="entry name" value="ARAC-FAMILY TRANSCRIPTIONAL REGULATOR"/>
    <property type="match status" value="1"/>
</dbReference>
<dbReference type="AlphaFoldDB" id="A0A6I4ULJ2"/>
<dbReference type="InterPro" id="IPR018060">
    <property type="entry name" value="HTH_AraC"/>
</dbReference>
<feature type="transmembrane region" description="Helical" evidence="4">
    <location>
        <begin position="192"/>
        <end position="209"/>
    </location>
</feature>
<dbReference type="PROSITE" id="PS01124">
    <property type="entry name" value="HTH_ARAC_FAMILY_2"/>
    <property type="match status" value="1"/>
</dbReference>
<feature type="transmembrane region" description="Helical" evidence="4">
    <location>
        <begin position="38"/>
        <end position="56"/>
    </location>
</feature>
<dbReference type="PANTHER" id="PTHR43280">
    <property type="entry name" value="ARAC-FAMILY TRANSCRIPTIONAL REGULATOR"/>
    <property type="match status" value="1"/>
</dbReference>
<keyword evidence="4" id="KW-0812">Transmembrane</keyword>
<feature type="transmembrane region" description="Helical" evidence="4">
    <location>
        <begin position="119"/>
        <end position="141"/>
    </location>
</feature>
<dbReference type="InterPro" id="IPR018062">
    <property type="entry name" value="HTH_AraC-typ_CS"/>
</dbReference>
<dbReference type="PROSITE" id="PS00041">
    <property type="entry name" value="HTH_ARAC_FAMILY_1"/>
    <property type="match status" value="1"/>
</dbReference>
<feature type="domain" description="HTH araC/xylS-type" evidence="5">
    <location>
        <begin position="240"/>
        <end position="345"/>
    </location>
</feature>